<keyword evidence="1" id="KW-0732">Signal</keyword>
<dbReference type="PANTHER" id="PTHR41247">
    <property type="entry name" value="HTH-TYPE TRANSCRIPTIONAL REPRESSOR YCNK"/>
    <property type="match status" value="1"/>
</dbReference>
<feature type="signal peptide" evidence="1">
    <location>
        <begin position="1"/>
        <end position="25"/>
    </location>
</feature>
<dbReference type="Gene3D" id="3.30.70.2050">
    <property type="match status" value="1"/>
</dbReference>
<name>A0A1L5PF27_RHIET</name>
<dbReference type="Gene3D" id="3.30.70.2060">
    <property type="match status" value="1"/>
</dbReference>
<organism evidence="2 3">
    <name type="scientific">Rhizobium etli 8C-3</name>
    <dbReference type="NCBI Taxonomy" id="538025"/>
    <lineage>
        <taxon>Bacteria</taxon>
        <taxon>Pseudomonadati</taxon>
        <taxon>Pseudomonadota</taxon>
        <taxon>Alphaproteobacteria</taxon>
        <taxon>Hyphomicrobiales</taxon>
        <taxon>Rhizobiaceae</taxon>
        <taxon>Rhizobium/Agrobacterium group</taxon>
        <taxon>Rhizobium</taxon>
    </lineage>
</organism>
<dbReference type="PANTHER" id="PTHR41247:SF1">
    <property type="entry name" value="HTH-TYPE TRANSCRIPTIONAL REPRESSOR YCNK"/>
    <property type="match status" value="1"/>
</dbReference>
<dbReference type="EMBL" id="CP017244">
    <property type="protein sequence ID" value="APO78781.1"/>
    <property type="molecule type" value="Genomic_DNA"/>
</dbReference>
<dbReference type="RefSeq" id="WP_074064602.1">
    <property type="nucleotide sequence ID" value="NZ_CP017244.1"/>
</dbReference>
<dbReference type="SUPFAM" id="SSF160387">
    <property type="entry name" value="NosL/MerB-like"/>
    <property type="match status" value="1"/>
</dbReference>
<dbReference type="Proteomes" id="UP000185109">
    <property type="component" value="Plasmid pRsp8C3c"/>
</dbReference>
<evidence type="ECO:0000313" key="3">
    <source>
        <dbReference type="Proteomes" id="UP000185109"/>
    </source>
</evidence>
<sequence length="185" mass="19634">MKRSNLAAMMTVVLLLAACEKSETAAPPAMLLMPEAVDHYCGMNVLEHPGPKGQIILESRDEPVWFTSSRDAVAFTKLPEEPKDIAAIYVSDMSRAPSWEHPGNDNWIDARQAHYVIGSSLRGGMGAPETVPFSSREAAAAFAAENGGKVVLFEEISESYVFGADTSTGTGLGGTNNEEGSAISG</sequence>
<protein>
    <submittedName>
        <fullName evidence="2">Nitrous oxidase accessory protein NosL</fullName>
    </submittedName>
</protein>
<accession>A0A1L5PF27</accession>
<feature type="chain" id="PRO_5012340394" evidence="1">
    <location>
        <begin position="26"/>
        <end position="185"/>
    </location>
</feature>
<geneLocation type="plasmid" evidence="3">
    <name>prsp8c3c</name>
</geneLocation>
<dbReference type="Pfam" id="PF05573">
    <property type="entry name" value="NosL"/>
    <property type="match status" value="1"/>
</dbReference>
<evidence type="ECO:0000313" key="2">
    <source>
        <dbReference type="EMBL" id="APO78781.1"/>
    </source>
</evidence>
<reference evidence="2 3" key="1">
    <citation type="submission" date="2016-09" db="EMBL/GenBank/DDBJ databases">
        <title>The complete genome sequences of Rhizobium gallicum, symbiovars gallicum and phaseoli, symbionts associated to common bean (Phaseolus vulgaris).</title>
        <authorList>
            <person name="Bustos P."/>
            <person name="Santamaria R.I."/>
            <person name="Perez-Carrascal O.M."/>
            <person name="Juarez S."/>
            <person name="Lozano L."/>
            <person name="Martinez-Flores I."/>
            <person name="Martinez-Romero E."/>
            <person name="Cevallos M."/>
            <person name="Romero D."/>
            <person name="Davila G."/>
            <person name="Gonzalez V."/>
        </authorList>
    </citation>
    <scope>NUCLEOTIDE SEQUENCE [LARGE SCALE GENOMIC DNA]</scope>
    <source>
        <strain evidence="2 3">8C-3</strain>
        <plasmid evidence="3">Plasmid prsp8c3c</plasmid>
    </source>
</reference>
<dbReference type="InterPro" id="IPR008719">
    <property type="entry name" value="N2O_reductase_NosL"/>
</dbReference>
<dbReference type="AlphaFoldDB" id="A0A1L5PF27"/>
<dbReference type="PROSITE" id="PS51257">
    <property type="entry name" value="PROKAR_LIPOPROTEIN"/>
    <property type="match status" value="1"/>
</dbReference>
<evidence type="ECO:0000256" key="1">
    <source>
        <dbReference type="SAM" id="SignalP"/>
    </source>
</evidence>
<keyword evidence="2" id="KW-0614">Plasmid</keyword>
<proteinExistence type="predicted"/>
<gene>
    <name evidence="2" type="primary">nosL</name>
    <name evidence="2" type="ORF">AM571_PC01045</name>
</gene>